<accession>A0ACB8FX71</accession>
<proteinExistence type="predicted"/>
<protein>
    <submittedName>
        <fullName evidence="1">Uncharacterized protein</fullName>
    </submittedName>
</protein>
<sequence>MLFTGTTLPTQARDIADDLKKKLAFLSGGRGKDNDWIITFPENSNFNQVPEEVLTKILTYLTWIPSFQASYENKSFDWGGIPLVS</sequence>
<evidence type="ECO:0000313" key="1">
    <source>
        <dbReference type="EMBL" id="KAH8011859.1"/>
    </source>
</evidence>
<comment type="caution">
    <text evidence="1">The sequence shown here is derived from an EMBL/GenBank/DDBJ whole genome shotgun (WGS) entry which is preliminary data.</text>
</comment>
<organism evidence="1 2">
    <name type="scientific">Sphaerodactylus townsendi</name>
    <dbReference type="NCBI Taxonomy" id="933632"/>
    <lineage>
        <taxon>Eukaryota</taxon>
        <taxon>Metazoa</taxon>
        <taxon>Chordata</taxon>
        <taxon>Craniata</taxon>
        <taxon>Vertebrata</taxon>
        <taxon>Euteleostomi</taxon>
        <taxon>Lepidosauria</taxon>
        <taxon>Squamata</taxon>
        <taxon>Bifurcata</taxon>
        <taxon>Gekkota</taxon>
        <taxon>Sphaerodactylidae</taxon>
        <taxon>Sphaerodactylus</taxon>
    </lineage>
</organism>
<gene>
    <name evidence="1" type="ORF">K3G42_011506</name>
</gene>
<reference evidence="1" key="1">
    <citation type="submission" date="2021-08" db="EMBL/GenBank/DDBJ databases">
        <title>The first chromosome-level gecko genome reveals the dynamic sex chromosomes of Neotropical dwarf geckos (Sphaerodactylidae: Sphaerodactylus).</title>
        <authorList>
            <person name="Pinto B.J."/>
            <person name="Keating S.E."/>
            <person name="Gamble T."/>
        </authorList>
    </citation>
    <scope>NUCLEOTIDE SEQUENCE</scope>
    <source>
        <strain evidence="1">TG3544</strain>
    </source>
</reference>
<name>A0ACB8FX71_9SAUR</name>
<dbReference type="Proteomes" id="UP000827872">
    <property type="component" value="Linkage Group LG13"/>
</dbReference>
<keyword evidence="2" id="KW-1185">Reference proteome</keyword>
<evidence type="ECO:0000313" key="2">
    <source>
        <dbReference type="Proteomes" id="UP000827872"/>
    </source>
</evidence>
<dbReference type="EMBL" id="CM037626">
    <property type="protein sequence ID" value="KAH8011859.1"/>
    <property type="molecule type" value="Genomic_DNA"/>
</dbReference>